<evidence type="ECO:0000256" key="6">
    <source>
        <dbReference type="ARBA" id="ARBA00022692"/>
    </source>
</evidence>
<dbReference type="PANTHER" id="PTHR12468:SF2">
    <property type="entry name" value="GPI MANNOSYLTRANSFERASE 2"/>
    <property type="match status" value="1"/>
</dbReference>
<evidence type="ECO:0000256" key="2">
    <source>
        <dbReference type="ARBA" id="ARBA00004687"/>
    </source>
</evidence>
<evidence type="ECO:0000313" key="11">
    <source>
        <dbReference type="EMBL" id="GAB07854.1"/>
    </source>
</evidence>
<feature type="transmembrane region" description="Helical" evidence="10">
    <location>
        <begin position="215"/>
        <end position="243"/>
    </location>
</feature>
<dbReference type="RefSeq" id="WP_005193311.1">
    <property type="nucleotide sequence ID" value="NZ_BAED01000075.1"/>
</dbReference>
<keyword evidence="8 10" id="KW-1133">Transmembrane helix</keyword>
<keyword evidence="4" id="KW-0328">Glycosyltransferase</keyword>
<dbReference type="GO" id="GO:0004376">
    <property type="term" value="F:GPI mannosyltransferase activity"/>
    <property type="evidence" value="ECO:0007669"/>
    <property type="project" value="InterPro"/>
</dbReference>
<proteinExistence type="predicted"/>
<keyword evidence="6 10" id="KW-0812">Transmembrane</keyword>
<feature type="transmembrane region" description="Helical" evidence="10">
    <location>
        <begin position="277"/>
        <end position="297"/>
    </location>
</feature>
<keyword evidence="3" id="KW-0337">GPI-anchor biosynthesis</keyword>
<evidence type="ECO:0000256" key="7">
    <source>
        <dbReference type="ARBA" id="ARBA00022824"/>
    </source>
</evidence>
<evidence type="ECO:0000256" key="1">
    <source>
        <dbReference type="ARBA" id="ARBA00004477"/>
    </source>
</evidence>
<keyword evidence="5" id="KW-0808">Transferase</keyword>
<feature type="transmembrane region" description="Helical" evidence="10">
    <location>
        <begin position="120"/>
        <end position="139"/>
    </location>
</feature>
<dbReference type="Proteomes" id="UP000006023">
    <property type="component" value="Unassembled WGS sequence"/>
</dbReference>
<feature type="transmembrane region" description="Helical" evidence="10">
    <location>
        <begin position="337"/>
        <end position="358"/>
    </location>
</feature>
<dbReference type="InterPro" id="IPR007315">
    <property type="entry name" value="PIG-V/Gpi18"/>
</dbReference>
<name>G7GW79_9ACTN</name>
<evidence type="ECO:0000256" key="4">
    <source>
        <dbReference type="ARBA" id="ARBA00022676"/>
    </source>
</evidence>
<evidence type="ECO:0000256" key="3">
    <source>
        <dbReference type="ARBA" id="ARBA00022502"/>
    </source>
</evidence>
<comment type="pathway">
    <text evidence="2">Glycolipid biosynthesis; glycosylphosphatidylinositol-anchor biosynthesis.</text>
</comment>
<dbReference type="STRING" id="1075090.GOAMR_75_00140"/>
<dbReference type="eggNOG" id="COG5542">
    <property type="taxonomic scope" value="Bacteria"/>
</dbReference>
<comment type="caution">
    <text evidence="11">The sequence shown here is derived from an EMBL/GenBank/DDBJ whole genome shotgun (WGS) entry which is preliminary data.</text>
</comment>
<accession>G7GW79</accession>
<feature type="transmembrane region" description="Helical" evidence="10">
    <location>
        <begin position="29"/>
        <end position="53"/>
    </location>
</feature>
<feature type="transmembrane region" description="Helical" evidence="10">
    <location>
        <begin position="412"/>
        <end position="434"/>
    </location>
</feature>
<feature type="transmembrane region" description="Helical" evidence="10">
    <location>
        <begin position="389"/>
        <end position="405"/>
    </location>
</feature>
<dbReference type="UniPathway" id="UPA00196"/>
<comment type="subcellular location">
    <subcellularLocation>
        <location evidence="1">Endoplasmic reticulum membrane</location>
        <topology evidence="1">Multi-pass membrane protein</topology>
    </subcellularLocation>
</comment>
<dbReference type="EMBL" id="BAED01000075">
    <property type="protein sequence ID" value="GAB07854.1"/>
    <property type="molecule type" value="Genomic_DNA"/>
</dbReference>
<keyword evidence="9 10" id="KW-0472">Membrane</keyword>
<organism evidence="11 12">
    <name type="scientific">Gordonia amarae NBRC 15530</name>
    <dbReference type="NCBI Taxonomy" id="1075090"/>
    <lineage>
        <taxon>Bacteria</taxon>
        <taxon>Bacillati</taxon>
        <taxon>Actinomycetota</taxon>
        <taxon>Actinomycetes</taxon>
        <taxon>Mycobacteriales</taxon>
        <taxon>Gordoniaceae</taxon>
        <taxon>Gordonia</taxon>
    </lineage>
</organism>
<dbReference type="GO" id="GO:0000009">
    <property type="term" value="F:alpha-1,6-mannosyltransferase activity"/>
    <property type="evidence" value="ECO:0007669"/>
    <property type="project" value="InterPro"/>
</dbReference>
<dbReference type="GO" id="GO:0006506">
    <property type="term" value="P:GPI anchor biosynthetic process"/>
    <property type="evidence" value="ECO:0007669"/>
    <property type="project" value="UniProtKB-UniPathway"/>
</dbReference>
<evidence type="ECO:0000256" key="5">
    <source>
        <dbReference type="ARBA" id="ARBA00022679"/>
    </source>
</evidence>
<dbReference type="PANTHER" id="PTHR12468">
    <property type="entry name" value="GPI MANNOSYLTRANSFERASE 2"/>
    <property type="match status" value="1"/>
</dbReference>
<dbReference type="AlphaFoldDB" id="G7GW79"/>
<keyword evidence="7" id="KW-0256">Endoplasmic reticulum</keyword>
<evidence type="ECO:0000313" key="12">
    <source>
        <dbReference type="Proteomes" id="UP000006023"/>
    </source>
</evidence>
<sequence length="438" mass="46826">MASLAEDSTTTAEPVPAPPPGTDRFLRLWVAPVVVFFAIRAVGLLVLADMAYLNGKSLGDRLSAWDGEWMLAIAEHGYDGVPVDLTDAWGIHTADTAYAFFPGYPYLVSLAAKLPLVSTYGAALLVNVVLCVFAASGVARLGALCTERMATATPLPWRRLRSTLPAALARILPESSKPRPAPASEADPYTVGLIAVALFAATPMSIVLNMAYTEALFCALAVWALIGVLEERWLLAGVCALFAGATRPTGVVVIGTVILVGLLALRRRPGRHEASRIWAAIILSPLGYLGFLCVVWAHTGDPLGWFTIQTDGWDTRFDFGVAAVRFVNDTLAHSGDVAPVATAWIMLSTPLLIAVAVWSRLPWPVLLYAALVVLSIMASSGLMMSRARLLLPAFVLLIPFAVLLARRRPAAILLALVPVVAGSSWFGAYMLTVYPHAM</sequence>
<protein>
    <submittedName>
        <fullName evidence="11">Uncharacterized protein</fullName>
    </submittedName>
</protein>
<keyword evidence="12" id="KW-1185">Reference proteome</keyword>
<dbReference type="GO" id="GO:0016020">
    <property type="term" value="C:membrane"/>
    <property type="evidence" value="ECO:0007669"/>
    <property type="project" value="GOC"/>
</dbReference>
<gene>
    <name evidence="11" type="ORF">GOAMR_75_00140</name>
</gene>
<feature type="transmembrane region" description="Helical" evidence="10">
    <location>
        <begin position="249"/>
        <end position="265"/>
    </location>
</feature>
<feature type="transmembrane region" description="Helical" evidence="10">
    <location>
        <begin position="365"/>
        <end position="383"/>
    </location>
</feature>
<evidence type="ECO:0000256" key="9">
    <source>
        <dbReference type="ARBA" id="ARBA00023136"/>
    </source>
</evidence>
<evidence type="ECO:0000256" key="10">
    <source>
        <dbReference type="SAM" id="Phobius"/>
    </source>
</evidence>
<reference evidence="11 12" key="1">
    <citation type="submission" date="2011-11" db="EMBL/GenBank/DDBJ databases">
        <title>Whole genome shotgun sequence of Gordonia amarae NBRC 15530.</title>
        <authorList>
            <person name="Takarada H."/>
            <person name="Hosoyama A."/>
            <person name="Tsuchikane K."/>
            <person name="Katsumata H."/>
            <person name="Yamazaki S."/>
            <person name="Fujita N."/>
        </authorList>
    </citation>
    <scope>NUCLEOTIDE SEQUENCE [LARGE SCALE GENOMIC DNA]</scope>
    <source>
        <strain evidence="11 12">NBRC 15530</strain>
    </source>
</reference>
<evidence type="ECO:0000256" key="8">
    <source>
        <dbReference type="ARBA" id="ARBA00022989"/>
    </source>
</evidence>